<dbReference type="RefSeq" id="WP_092671480.1">
    <property type="nucleotide sequence ID" value="NZ_FOXS01000002.1"/>
</dbReference>
<dbReference type="Pfam" id="PF00059">
    <property type="entry name" value="Lectin_C"/>
    <property type="match status" value="1"/>
</dbReference>
<dbReference type="InterPro" id="IPR011042">
    <property type="entry name" value="6-blade_b-propeller_TolB-like"/>
</dbReference>
<gene>
    <name evidence="4" type="ORF">SAMN04515668_1869</name>
</gene>
<dbReference type="InterPro" id="IPR026444">
    <property type="entry name" value="Secre_tail"/>
</dbReference>
<dbReference type="InterPro" id="IPR010620">
    <property type="entry name" value="SBBP_repeat"/>
</dbReference>
<evidence type="ECO:0000256" key="1">
    <source>
        <dbReference type="SAM" id="SignalP"/>
    </source>
</evidence>
<protein>
    <submittedName>
        <fullName evidence="4">Por secretion system C-terminal sorting domain-containing protein</fullName>
    </submittedName>
</protein>
<keyword evidence="5" id="KW-1185">Reference proteome</keyword>
<dbReference type="InterPro" id="IPR016186">
    <property type="entry name" value="C-type_lectin-like/link_sf"/>
</dbReference>
<feature type="domain" description="Bulb-type lectin" evidence="3">
    <location>
        <begin position="102"/>
        <end position="238"/>
    </location>
</feature>
<dbReference type="InterPro" id="IPR001480">
    <property type="entry name" value="Bulb-type_lectin_dom"/>
</dbReference>
<dbReference type="InterPro" id="IPR011047">
    <property type="entry name" value="Quinoprotein_ADH-like_sf"/>
</dbReference>
<evidence type="ECO:0000313" key="5">
    <source>
        <dbReference type="Proteomes" id="UP000199029"/>
    </source>
</evidence>
<dbReference type="Gene3D" id="3.10.100.10">
    <property type="entry name" value="Mannose-Binding Protein A, subunit A"/>
    <property type="match status" value="1"/>
</dbReference>
<feature type="signal peptide" evidence="1">
    <location>
        <begin position="1"/>
        <end position="24"/>
    </location>
</feature>
<dbReference type="PROSITE" id="PS50041">
    <property type="entry name" value="C_TYPE_LECTIN_2"/>
    <property type="match status" value="1"/>
</dbReference>
<reference evidence="5" key="1">
    <citation type="submission" date="2016-10" db="EMBL/GenBank/DDBJ databases">
        <authorList>
            <person name="Varghese N."/>
            <person name="Submissions S."/>
        </authorList>
    </citation>
    <scope>NUCLEOTIDE SEQUENCE [LARGE SCALE GENOMIC DNA]</scope>
    <source>
        <strain evidence="5">OR362-8,ATCC BAA-1266,JCM 13504</strain>
    </source>
</reference>
<dbReference type="PROSITE" id="PS50927">
    <property type="entry name" value="BULB_LECTIN"/>
    <property type="match status" value="1"/>
</dbReference>
<dbReference type="EMBL" id="FOXS01000002">
    <property type="protein sequence ID" value="SFQ31664.1"/>
    <property type="molecule type" value="Genomic_DNA"/>
</dbReference>
<dbReference type="PANTHER" id="PTHR35580:SF1">
    <property type="entry name" value="PHYTASE-LIKE DOMAIN-CONTAINING PROTEIN"/>
    <property type="match status" value="1"/>
</dbReference>
<organism evidence="4 5">
    <name type="scientific">Hymenobacter arizonensis</name>
    <name type="common">Siccationidurans arizonensis</name>
    <dbReference type="NCBI Taxonomy" id="1227077"/>
    <lineage>
        <taxon>Bacteria</taxon>
        <taxon>Pseudomonadati</taxon>
        <taxon>Bacteroidota</taxon>
        <taxon>Cytophagia</taxon>
        <taxon>Cytophagales</taxon>
        <taxon>Hymenobacteraceae</taxon>
        <taxon>Hymenobacter</taxon>
    </lineage>
</organism>
<dbReference type="InterPro" id="IPR016187">
    <property type="entry name" value="CTDL_fold"/>
</dbReference>
<dbReference type="Pfam" id="PF17892">
    <property type="entry name" value="Cadherin_5"/>
    <property type="match status" value="1"/>
</dbReference>
<name>A0A1I5XI90_HYMAR</name>
<proteinExistence type="predicted"/>
<dbReference type="Gene3D" id="2.120.10.30">
    <property type="entry name" value="TolB, C-terminal domain"/>
    <property type="match status" value="2"/>
</dbReference>
<accession>A0A1I5XI90</accession>
<evidence type="ECO:0000313" key="4">
    <source>
        <dbReference type="EMBL" id="SFQ31664.1"/>
    </source>
</evidence>
<dbReference type="OrthoDB" id="610424at2"/>
<feature type="domain" description="C-type lectin" evidence="2">
    <location>
        <begin position="544"/>
        <end position="665"/>
    </location>
</feature>
<sequence length="812" mass="85480">MKKTSTPAWLTVAGLLTLSATAVGQPVSNPAENVRQEWVVNSNAGFAATVQALRVATDAAGNVYTLGQRRGGRLNSTSYVVTKYSPAGQELWQESNGFGQFSGTIPTDMAVDAAGNVYITGWSNFFSFFGYNHSDYTTVKISSAGHQVWVSRYDGPQFNNQPADDYASAIAVDGAGNVYVTGNSDGAYATVKYNAAGQQVWARRYNGEGSNATDVAVDAAGNVAVTGGSVYDFATLKYSPTGQQLWAAKYNSPTNGVDLATTVAFGPAGNVVVTGSSAADYATVSYAPDGQQQWAMRYNGPGNGDDAARDLQIDAAGNVFVTGVSQGAASGADYATLKYAPGGQLLWEARYTSAGANPDQANALALDAVGNTYVTGAANGLYATIKYDAAGQQRWLATYQTPDNSASPASAADIALDPSGNVLVTGNANANLGLTNIATIKYKQEGVPTQPVCVPLQTAPRARPDQLATNAGTTLTFSSAMLVANDSDPLGRPLQVTSIDPPRVGTLTQQANGTFTYTPPAGFRGQVELTYFVQESGPVLASRSTGHYYEFVAAPGICWLAAQVAAAGRTYRGMQGYLATITALEEQNFLKGRQNGAYWFGASDKDVEGEWRWKTGPEAGQLLWKGDDLSYTNWLPGQPDDFKNQWRPQGEDYGMLYGPSGFWNDLDECATGASIAGYVVEYGGLEPCTPTLYSLSTVTITVGAPTAQQATMASATAGAAGSSVAASRYVLEAYPNPSNGTFQVHLAAPTEGPAQVAIFDLQGRLIRTVFEGTLAAGAPREVTVAGLELAPGLYQLRLRSGGHQQWQRLIIQ</sequence>
<dbReference type="InterPro" id="IPR001304">
    <property type="entry name" value="C-type_lectin-like"/>
</dbReference>
<dbReference type="Pfam" id="PF06739">
    <property type="entry name" value="SBBP"/>
    <property type="match status" value="2"/>
</dbReference>
<dbReference type="InterPro" id="IPR041690">
    <property type="entry name" value="Cadherin_5"/>
</dbReference>
<dbReference type="STRING" id="1227077.SAMN04515668_1869"/>
<dbReference type="SUPFAM" id="SSF56436">
    <property type="entry name" value="C-type lectin-like"/>
    <property type="match status" value="1"/>
</dbReference>
<dbReference type="Pfam" id="PF18962">
    <property type="entry name" value="Por_Secre_tail"/>
    <property type="match status" value="1"/>
</dbReference>
<keyword evidence="1" id="KW-0732">Signal</keyword>
<dbReference type="SUPFAM" id="SSF50998">
    <property type="entry name" value="Quinoprotein alcohol dehydrogenase-like"/>
    <property type="match status" value="1"/>
</dbReference>
<dbReference type="Proteomes" id="UP000199029">
    <property type="component" value="Unassembled WGS sequence"/>
</dbReference>
<dbReference type="NCBIfam" id="TIGR04183">
    <property type="entry name" value="Por_Secre_tail"/>
    <property type="match status" value="1"/>
</dbReference>
<dbReference type="Gene3D" id="2.60.40.2810">
    <property type="match status" value="1"/>
</dbReference>
<dbReference type="AlphaFoldDB" id="A0A1I5XI90"/>
<feature type="chain" id="PRO_5011716878" evidence="1">
    <location>
        <begin position="25"/>
        <end position="812"/>
    </location>
</feature>
<dbReference type="InterPro" id="IPR052918">
    <property type="entry name" value="Motility_Chemotaxis_Reg"/>
</dbReference>
<evidence type="ECO:0000259" key="3">
    <source>
        <dbReference type="PROSITE" id="PS50927"/>
    </source>
</evidence>
<evidence type="ECO:0000259" key="2">
    <source>
        <dbReference type="PROSITE" id="PS50041"/>
    </source>
</evidence>
<dbReference type="PANTHER" id="PTHR35580">
    <property type="entry name" value="CELL SURFACE GLYCOPROTEIN (S-LAYER PROTEIN)-LIKE PROTEIN"/>
    <property type="match status" value="1"/>
</dbReference>